<dbReference type="GO" id="GO:0006357">
    <property type="term" value="P:regulation of transcription by RNA polymerase II"/>
    <property type="evidence" value="ECO:0007669"/>
    <property type="project" value="InterPro"/>
</dbReference>
<keyword evidence="4" id="KW-0804">Transcription</keyword>
<comment type="subcellular location">
    <subcellularLocation>
        <location evidence="1 4">Nucleus</location>
    </subcellularLocation>
</comment>
<accession>A0A0C3B0W8</accession>
<dbReference type="HOGENOM" id="CLU_080203_0_0_1"/>
<reference evidence="5 6" key="1">
    <citation type="submission" date="2014-04" db="EMBL/GenBank/DDBJ databases">
        <authorList>
            <consortium name="DOE Joint Genome Institute"/>
            <person name="Kuo A."/>
            <person name="Zuccaro A."/>
            <person name="Kohler A."/>
            <person name="Nagy L.G."/>
            <person name="Floudas D."/>
            <person name="Copeland A."/>
            <person name="Barry K.W."/>
            <person name="Cichocki N."/>
            <person name="Veneault-Fourrey C."/>
            <person name="LaButti K."/>
            <person name="Lindquist E.A."/>
            <person name="Lipzen A."/>
            <person name="Lundell T."/>
            <person name="Morin E."/>
            <person name="Murat C."/>
            <person name="Sun H."/>
            <person name="Tunlid A."/>
            <person name="Henrissat B."/>
            <person name="Grigoriev I.V."/>
            <person name="Hibbett D.S."/>
            <person name="Martin F."/>
            <person name="Nordberg H.P."/>
            <person name="Cantor M.N."/>
            <person name="Hua S.X."/>
        </authorList>
    </citation>
    <scope>NUCLEOTIDE SEQUENCE [LARGE SCALE GENOMIC DNA]</scope>
    <source>
        <strain evidence="5 6">MAFF 305830</strain>
    </source>
</reference>
<evidence type="ECO:0000256" key="2">
    <source>
        <dbReference type="ARBA" id="ARBA00010743"/>
    </source>
</evidence>
<evidence type="ECO:0000256" key="1">
    <source>
        <dbReference type="ARBA" id="ARBA00004123"/>
    </source>
</evidence>
<dbReference type="Proteomes" id="UP000054097">
    <property type="component" value="Unassembled WGS sequence"/>
</dbReference>
<keyword evidence="6" id="KW-1185">Reference proteome</keyword>
<keyword evidence="4" id="KW-0010">Activator</keyword>
<organism evidence="5 6">
    <name type="scientific">Serendipita vermifera MAFF 305830</name>
    <dbReference type="NCBI Taxonomy" id="933852"/>
    <lineage>
        <taxon>Eukaryota</taxon>
        <taxon>Fungi</taxon>
        <taxon>Dikarya</taxon>
        <taxon>Basidiomycota</taxon>
        <taxon>Agaricomycotina</taxon>
        <taxon>Agaricomycetes</taxon>
        <taxon>Sebacinales</taxon>
        <taxon>Serendipitaceae</taxon>
        <taxon>Serendipita</taxon>
    </lineage>
</organism>
<keyword evidence="3 4" id="KW-0539">Nucleus</keyword>
<dbReference type="STRING" id="933852.A0A0C3B0W8"/>
<dbReference type="InterPro" id="IPR013921">
    <property type="entry name" value="Mediator_Med20"/>
</dbReference>
<dbReference type="GO" id="GO:0003712">
    <property type="term" value="F:transcription coregulator activity"/>
    <property type="evidence" value="ECO:0007669"/>
    <property type="project" value="InterPro"/>
</dbReference>
<reference evidence="6" key="2">
    <citation type="submission" date="2015-01" db="EMBL/GenBank/DDBJ databases">
        <title>Evolutionary Origins and Diversification of the Mycorrhizal Mutualists.</title>
        <authorList>
            <consortium name="DOE Joint Genome Institute"/>
            <consortium name="Mycorrhizal Genomics Consortium"/>
            <person name="Kohler A."/>
            <person name="Kuo A."/>
            <person name="Nagy L.G."/>
            <person name="Floudas D."/>
            <person name="Copeland A."/>
            <person name="Barry K.W."/>
            <person name="Cichocki N."/>
            <person name="Veneault-Fourrey C."/>
            <person name="LaButti K."/>
            <person name="Lindquist E.A."/>
            <person name="Lipzen A."/>
            <person name="Lundell T."/>
            <person name="Morin E."/>
            <person name="Murat C."/>
            <person name="Riley R."/>
            <person name="Ohm R."/>
            <person name="Sun H."/>
            <person name="Tunlid A."/>
            <person name="Henrissat B."/>
            <person name="Grigoriev I.V."/>
            <person name="Hibbett D.S."/>
            <person name="Martin F."/>
        </authorList>
    </citation>
    <scope>NUCLEOTIDE SEQUENCE [LARGE SCALE GENOMIC DNA]</scope>
    <source>
        <strain evidence="6">MAFF 305830</strain>
    </source>
</reference>
<dbReference type="AlphaFoldDB" id="A0A0C3B0W8"/>
<name>A0A0C3B0W8_SERVB</name>
<evidence type="ECO:0000256" key="3">
    <source>
        <dbReference type="ARBA" id="ARBA00023242"/>
    </source>
</evidence>
<comment type="similarity">
    <text evidence="2 4">Belongs to the Mediator complex subunit 20 family.</text>
</comment>
<evidence type="ECO:0000313" key="6">
    <source>
        <dbReference type="Proteomes" id="UP000054097"/>
    </source>
</evidence>
<keyword evidence="4" id="KW-0805">Transcription regulation</keyword>
<gene>
    <name evidence="4" type="primary">MED20</name>
    <name evidence="5" type="ORF">M408DRAFT_314411</name>
</gene>
<dbReference type="OrthoDB" id="2536675at2759"/>
<dbReference type="Pfam" id="PF08612">
    <property type="entry name" value="Med20"/>
    <property type="match status" value="1"/>
</dbReference>
<dbReference type="GO" id="GO:0016592">
    <property type="term" value="C:mediator complex"/>
    <property type="evidence" value="ECO:0007669"/>
    <property type="project" value="InterPro"/>
</dbReference>
<proteinExistence type="inferred from homology"/>
<comment type="subunit">
    <text evidence="4">Component of the Mediator complex.</text>
</comment>
<evidence type="ECO:0000256" key="4">
    <source>
        <dbReference type="RuleBase" id="RU364152"/>
    </source>
</evidence>
<sequence length="304" mass="33290">MGVRGIARWSNAPVEGVKLITDSVLRQHQARSTGVWRADLRTLKRHPYLTDGTSVGPERLLWEYISPPDHNLVIIEDATAPKRADFIANRAEIRAANMAKRNAGPGLPDAQLGLIEEPPEPLHYRNTLISFKTSSMEAFINQLGGAWTSQPVKTISGPNLGRPSGGLTHRLKIEGHVFSVGSDWIVRVGSVYATGDQFKGVIMEIEYLPVDVLPYIEGSSAFLDAFTTSLLPSLPSEANFNSVVITDQEWAHVCGIDAPVAEVPAEDDIYAYGDEENAAADPQKDDWRRSAYMIALALRGEGLM</sequence>
<protein>
    <recommendedName>
        <fullName evidence="4">Mediator of RNA polymerase II transcription subunit 20</fullName>
    </recommendedName>
    <alternativeName>
        <fullName evidence="4">Mediator complex subunit 20</fullName>
    </alternativeName>
</protein>
<dbReference type="EMBL" id="KN824310">
    <property type="protein sequence ID" value="KIM25859.1"/>
    <property type="molecule type" value="Genomic_DNA"/>
</dbReference>
<comment type="function">
    <text evidence="4">Component of the Mediator complex, a coactivator involved in the regulated transcription of nearly all RNA polymerase II-dependent genes. Mediator functions as a bridge to convey information from gene-specific regulatory proteins to the basal RNA polymerase II transcription machinery. Mediator is recruited to promoters by direct interactions with regulatory proteins and serves as a scaffold for the assembly of a functional preinitiation complex with RNA polymerase II and the general transcription factors.</text>
</comment>
<evidence type="ECO:0000313" key="5">
    <source>
        <dbReference type="EMBL" id="KIM25859.1"/>
    </source>
</evidence>